<dbReference type="EMBL" id="BMXT01000001">
    <property type="protein sequence ID" value="GGY14123.1"/>
    <property type="molecule type" value="Genomic_DNA"/>
</dbReference>
<feature type="domain" description="Glyoxalase-like" evidence="1">
    <location>
        <begin position="9"/>
        <end position="112"/>
    </location>
</feature>
<dbReference type="InterPro" id="IPR029068">
    <property type="entry name" value="Glyas_Bleomycin-R_OHBP_Dase"/>
</dbReference>
<sequence>MHHSRLSTIVIDCDIDHLDVATAFWSHALGKPVASADQDGDGRYAELQTAADEPIILLQKVDHASRVHLDIETDDLDAEVARLEKLGAHRVALVRDRWWVMEAPSGHRFCVVQPQRAAFGPHLNRWD</sequence>
<evidence type="ECO:0000259" key="1">
    <source>
        <dbReference type="Pfam" id="PF18029"/>
    </source>
</evidence>
<dbReference type="PANTHER" id="PTHR35908">
    <property type="entry name" value="HYPOTHETICAL FUSION PROTEIN"/>
    <property type="match status" value="1"/>
</dbReference>
<dbReference type="Gene3D" id="3.10.180.10">
    <property type="entry name" value="2,3-Dihydroxybiphenyl 1,2-Dioxygenase, domain 1"/>
    <property type="match status" value="1"/>
</dbReference>
<dbReference type="RefSeq" id="WP_189439235.1">
    <property type="nucleotide sequence ID" value="NZ_BMXT01000001.1"/>
</dbReference>
<accession>A0ABQ2ZH59</accession>
<comment type="caution">
    <text evidence="2">The sequence shown here is derived from an EMBL/GenBank/DDBJ whole genome shotgun (WGS) entry which is preliminary data.</text>
</comment>
<proteinExistence type="predicted"/>
<keyword evidence="3" id="KW-1185">Reference proteome</keyword>
<dbReference type="Pfam" id="PF18029">
    <property type="entry name" value="Glyoxalase_6"/>
    <property type="match status" value="1"/>
</dbReference>
<protein>
    <recommendedName>
        <fullName evidence="1">Glyoxalase-like domain-containing protein</fullName>
    </recommendedName>
</protein>
<dbReference type="SUPFAM" id="SSF54593">
    <property type="entry name" value="Glyoxalase/Bleomycin resistance protein/Dihydroxybiphenyl dioxygenase"/>
    <property type="match status" value="1"/>
</dbReference>
<organism evidence="2 3">
    <name type="scientific">Rhodanobacter panaciterrae</name>
    <dbReference type="NCBI Taxonomy" id="490572"/>
    <lineage>
        <taxon>Bacteria</taxon>
        <taxon>Pseudomonadati</taxon>
        <taxon>Pseudomonadota</taxon>
        <taxon>Gammaproteobacteria</taxon>
        <taxon>Lysobacterales</taxon>
        <taxon>Rhodanobacteraceae</taxon>
        <taxon>Rhodanobacter</taxon>
    </lineage>
</organism>
<dbReference type="InterPro" id="IPR041581">
    <property type="entry name" value="Glyoxalase_6"/>
</dbReference>
<evidence type="ECO:0000313" key="2">
    <source>
        <dbReference type="EMBL" id="GGY14123.1"/>
    </source>
</evidence>
<dbReference type="CDD" id="cd06587">
    <property type="entry name" value="VOC"/>
    <property type="match status" value="1"/>
</dbReference>
<gene>
    <name evidence="2" type="ORF">GCM10008098_00960</name>
</gene>
<evidence type="ECO:0000313" key="3">
    <source>
        <dbReference type="Proteomes" id="UP000621898"/>
    </source>
</evidence>
<dbReference type="Proteomes" id="UP000621898">
    <property type="component" value="Unassembled WGS sequence"/>
</dbReference>
<dbReference type="PANTHER" id="PTHR35908:SF1">
    <property type="entry name" value="CONSERVED PROTEIN"/>
    <property type="match status" value="1"/>
</dbReference>
<name>A0ABQ2ZH59_9GAMM</name>
<reference evidence="3" key="1">
    <citation type="journal article" date="2019" name="Int. J. Syst. Evol. Microbiol.">
        <title>The Global Catalogue of Microorganisms (GCM) 10K type strain sequencing project: providing services to taxonomists for standard genome sequencing and annotation.</title>
        <authorList>
            <consortium name="The Broad Institute Genomics Platform"/>
            <consortium name="The Broad Institute Genome Sequencing Center for Infectious Disease"/>
            <person name="Wu L."/>
            <person name="Ma J."/>
        </authorList>
    </citation>
    <scope>NUCLEOTIDE SEQUENCE [LARGE SCALE GENOMIC DNA]</scope>
    <source>
        <strain evidence="3">KCTC 22232</strain>
    </source>
</reference>